<dbReference type="EMBL" id="BAAANL010000001">
    <property type="protein sequence ID" value="GAA1851670.1"/>
    <property type="molecule type" value="Genomic_DNA"/>
</dbReference>
<organism evidence="2 3">
    <name type="scientific">Myceligenerans crystallogenes</name>
    <dbReference type="NCBI Taxonomy" id="316335"/>
    <lineage>
        <taxon>Bacteria</taxon>
        <taxon>Bacillati</taxon>
        <taxon>Actinomycetota</taxon>
        <taxon>Actinomycetes</taxon>
        <taxon>Micrococcales</taxon>
        <taxon>Promicromonosporaceae</taxon>
        <taxon>Myceligenerans</taxon>
    </lineage>
</organism>
<proteinExistence type="predicted"/>
<keyword evidence="1" id="KW-1133">Transmembrane helix</keyword>
<name>A0ABN2N517_9MICO</name>
<feature type="transmembrane region" description="Helical" evidence="1">
    <location>
        <begin position="179"/>
        <end position="202"/>
    </location>
</feature>
<keyword evidence="3" id="KW-1185">Reference proteome</keyword>
<reference evidence="2 3" key="1">
    <citation type="journal article" date="2019" name="Int. J. Syst. Evol. Microbiol.">
        <title>The Global Catalogue of Microorganisms (GCM) 10K type strain sequencing project: providing services to taxonomists for standard genome sequencing and annotation.</title>
        <authorList>
            <consortium name="The Broad Institute Genomics Platform"/>
            <consortium name="The Broad Institute Genome Sequencing Center for Infectious Disease"/>
            <person name="Wu L."/>
            <person name="Ma J."/>
        </authorList>
    </citation>
    <scope>NUCLEOTIDE SEQUENCE [LARGE SCALE GENOMIC DNA]</scope>
    <source>
        <strain evidence="2 3">JCM 14326</strain>
    </source>
</reference>
<keyword evidence="1" id="KW-0812">Transmembrane</keyword>
<evidence type="ECO:0000313" key="3">
    <source>
        <dbReference type="Proteomes" id="UP001501094"/>
    </source>
</evidence>
<evidence type="ECO:0000313" key="2">
    <source>
        <dbReference type="EMBL" id="GAA1851670.1"/>
    </source>
</evidence>
<dbReference type="Pfam" id="PF11139">
    <property type="entry name" value="SfLAP"/>
    <property type="match status" value="1"/>
</dbReference>
<evidence type="ECO:0000256" key="1">
    <source>
        <dbReference type="SAM" id="Phobius"/>
    </source>
</evidence>
<feature type="transmembrane region" description="Helical" evidence="1">
    <location>
        <begin position="142"/>
        <end position="167"/>
    </location>
</feature>
<gene>
    <name evidence="2" type="ORF">GCM10009751_05230</name>
</gene>
<feature type="transmembrane region" description="Helical" evidence="1">
    <location>
        <begin position="47"/>
        <end position="73"/>
    </location>
</feature>
<comment type="caution">
    <text evidence="2">The sequence shown here is derived from an EMBL/GenBank/DDBJ whole genome shotgun (WGS) entry which is preliminary data.</text>
</comment>
<keyword evidence="1" id="KW-0472">Membrane</keyword>
<sequence length="254" mass="26563">MEGLALLAAAPALLATLAGLALVDSTSIGTLGLPVFMLAQSRVRAAVVVVFLGTIAAFYWVLGLVLLAAAGGGLRFLEGAGNSRVVDVVQLILGVGLFVASFWFDQKHARKRQERRERLGRTSPVQRWKDRLTGPHATAGTAVATAVGAGLIEAASMLPYLGAIGMLTANGIGVAPGAVVLAAYCLLMVLPALVLLVVRMAAARWVEPLLVRINGWFEKRSAEMLGWILGIVGFLVARDALGRLQAADAFGGLL</sequence>
<dbReference type="InterPro" id="IPR021315">
    <property type="entry name" value="Gap/Sap"/>
</dbReference>
<accession>A0ABN2N517</accession>
<feature type="transmembrane region" description="Helical" evidence="1">
    <location>
        <begin position="85"/>
        <end position="104"/>
    </location>
</feature>
<protein>
    <submittedName>
        <fullName evidence="2">GAP family protein</fullName>
    </submittedName>
</protein>
<dbReference type="RefSeq" id="WP_344099214.1">
    <property type="nucleotide sequence ID" value="NZ_BAAANL010000001.1"/>
</dbReference>
<dbReference type="Proteomes" id="UP001501094">
    <property type="component" value="Unassembled WGS sequence"/>
</dbReference>